<feature type="transmembrane region" description="Helical" evidence="8">
    <location>
        <begin position="208"/>
        <end position="230"/>
    </location>
</feature>
<comment type="caution">
    <text evidence="10">The sequence shown here is derived from an EMBL/GenBank/DDBJ whole genome shotgun (WGS) entry which is preliminary data.</text>
</comment>
<dbReference type="Pfam" id="PF13231">
    <property type="entry name" value="PMT_2"/>
    <property type="match status" value="1"/>
</dbReference>
<name>A0ABQ1TRP2_9BACT</name>
<evidence type="ECO:0000259" key="9">
    <source>
        <dbReference type="Pfam" id="PF13231"/>
    </source>
</evidence>
<evidence type="ECO:0000256" key="8">
    <source>
        <dbReference type="SAM" id="Phobius"/>
    </source>
</evidence>
<dbReference type="InterPro" id="IPR038731">
    <property type="entry name" value="RgtA/B/C-like"/>
</dbReference>
<evidence type="ECO:0000256" key="7">
    <source>
        <dbReference type="ARBA" id="ARBA00023136"/>
    </source>
</evidence>
<keyword evidence="3" id="KW-0328">Glycosyltransferase</keyword>
<sequence>MLALGLLLYRDYGVSWDESVEHYYGVVNIKYITKRLYPAAANSGRKVQDLASSPDRDHGPAFEIVVPVVSRLFTSDSPRAYLLTRHLLVFSSFLLGVWSLYRLGRSRFQDWRLGLLGAAALVLSPRFFAESFYNGKDIVFLSLFTLGIYTLVRLIRRPTLAQALAQGLITGLATDVRILGLLLIPFTLGMLVLEAAFRPRTEVPRCKWLGFGLLYLGAAAAATIIAWPYLWEAPFSNFLEAFERLSHYPWQMTNFYLGQLVPADNLPWHYAPVWVLITTPLPYTFAGLAGVGAWLRTIIRGGLGSLAVRENRLDLLFIGWLIGPILMVVVLNSVLYDGWRHLYFIYPAMLLLGLRGVQAIYRASQQHLAWRRVALVAALVAALEVAHTAIRMVQMHPFQQVYFSFLPAATAQRYFERDYWGLAYRQGLEWILQHEPNARVLISSPNADPIDNNVLILKTEQRQRIQYVPLKTSQHQYFLTGYRWHPQSYHDSIGQEVYSITADGIKILSIFRRTPALSQVD</sequence>
<keyword evidence="6 8" id="KW-1133">Transmembrane helix</keyword>
<dbReference type="PANTHER" id="PTHR33908">
    <property type="entry name" value="MANNOSYLTRANSFERASE YKCB-RELATED"/>
    <property type="match status" value="1"/>
</dbReference>
<evidence type="ECO:0000256" key="4">
    <source>
        <dbReference type="ARBA" id="ARBA00022679"/>
    </source>
</evidence>
<evidence type="ECO:0000313" key="10">
    <source>
        <dbReference type="EMBL" id="GGF02225.1"/>
    </source>
</evidence>
<evidence type="ECO:0000256" key="3">
    <source>
        <dbReference type="ARBA" id="ARBA00022676"/>
    </source>
</evidence>
<feature type="domain" description="Glycosyltransferase RgtA/B/C/D-like" evidence="9">
    <location>
        <begin position="57"/>
        <end position="216"/>
    </location>
</feature>
<feature type="transmembrane region" description="Helical" evidence="8">
    <location>
        <begin position="373"/>
        <end position="390"/>
    </location>
</feature>
<accession>A0ABQ1TRP2</accession>
<protein>
    <recommendedName>
        <fullName evidence="9">Glycosyltransferase RgtA/B/C/D-like domain-containing protein</fullName>
    </recommendedName>
</protein>
<dbReference type="InterPro" id="IPR050297">
    <property type="entry name" value="LipidA_mod_glycosyltrf_83"/>
</dbReference>
<keyword evidence="2" id="KW-1003">Cell membrane</keyword>
<evidence type="ECO:0000256" key="5">
    <source>
        <dbReference type="ARBA" id="ARBA00022692"/>
    </source>
</evidence>
<organism evidence="10 11">
    <name type="scientific">Hymenobacter cavernae</name>
    <dbReference type="NCBI Taxonomy" id="2044852"/>
    <lineage>
        <taxon>Bacteria</taxon>
        <taxon>Pseudomonadati</taxon>
        <taxon>Bacteroidota</taxon>
        <taxon>Cytophagia</taxon>
        <taxon>Cytophagales</taxon>
        <taxon>Hymenobacteraceae</taxon>
        <taxon>Hymenobacter</taxon>
    </lineage>
</organism>
<feature type="transmembrane region" description="Helical" evidence="8">
    <location>
        <begin position="176"/>
        <end position="196"/>
    </location>
</feature>
<evidence type="ECO:0000313" key="11">
    <source>
        <dbReference type="Proteomes" id="UP000632273"/>
    </source>
</evidence>
<keyword evidence="11" id="KW-1185">Reference proteome</keyword>
<keyword evidence="7 8" id="KW-0472">Membrane</keyword>
<dbReference type="Proteomes" id="UP000632273">
    <property type="component" value="Unassembled WGS sequence"/>
</dbReference>
<keyword evidence="4" id="KW-0808">Transferase</keyword>
<comment type="subcellular location">
    <subcellularLocation>
        <location evidence="1">Cell membrane</location>
        <topology evidence="1">Multi-pass membrane protein</topology>
    </subcellularLocation>
</comment>
<feature type="transmembrane region" description="Helical" evidence="8">
    <location>
        <begin position="315"/>
        <end position="336"/>
    </location>
</feature>
<keyword evidence="5 8" id="KW-0812">Transmembrane</keyword>
<gene>
    <name evidence="10" type="ORF">GCM10011383_11400</name>
</gene>
<feature type="transmembrane region" description="Helical" evidence="8">
    <location>
        <begin position="138"/>
        <end position="156"/>
    </location>
</feature>
<feature type="transmembrane region" description="Helical" evidence="8">
    <location>
        <begin position="342"/>
        <end position="361"/>
    </location>
</feature>
<dbReference type="EMBL" id="BMHT01000002">
    <property type="protein sequence ID" value="GGF02225.1"/>
    <property type="molecule type" value="Genomic_DNA"/>
</dbReference>
<proteinExistence type="predicted"/>
<dbReference type="PANTHER" id="PTHR33908:SF11">
    <property type="entry name" value="MEMBRANE PROTEIN"/>
    <property type="match status" value="1"/>
</dbReference>
<feature type="transmembrane region" description="Helical" evidence="8">
    <location>
        <begin position="273"/>
        <end position="295"/>
    </location>
</feature>
<reference evidence="11" key="1">
    <citation type="journal article" date="2019" name="Int. J. Syst. Evol. Microbiol.">
        <title>The Global Catalogue of Microorganisms (GCM) 10K type strain sequencing project: providing services to taxonomists for standard genome sequencing and annotation.</title>
        <authorList>
            <consortium name="The Broad Institute Genomics Platform"/>
            <consortium name="The Broad Institute Genome Sequencing Center for Infectious Disease"/>
            <person name="Wu L."/>
            <person name="Ma J."/>
        </authorList>
    </citation>
    <scope>NUCLEOTIDE SEQUENCE [LARGE SCALE GENOMIC DNA]</scope>
    <source>
        <strain evidence="11">CGMCC 1.15197</strain>
    </source>
</reference>
<evidence type="ECO:0000256" key="6">
    <source>
        <dbReference type="ARBA" id="ARBA00022989"/>
    </source>
</evidence>
<evidence type="ECO:0000256" key="1">
    <source>
        <dbReference type="ARBA" id="ARBA00004651"/>
    </source>
</evidence>
<feature type="transmembrane region" description="Helical" evidence="8">
    <location>
        <begin position="80"/>
        <end position="101"/>
    </location>
</feature>
<evidence type="ECO:0000256" key="2">
    <source>
        <dbReference type="ARBA" id="ARBA00022475"/>
    </source>
</evidence>